<dbReference type="OrthoDB" id="129867at2"/>
<protein>
    <submittedName>
        <fullName evidence="1">Type II toxin-antitoxin system VapB family antitoxin</fullName>
    </submittedName>
</protein>
<dbReference type="InterPro" id="IPR019239">
    <property type="entry name" value="VapB_antitoxin"/>
</dbReference>
<dbReference type="AlphaFoldDB" id="A0A5S4VUU0"/>
<dbReference type="RefSeq" id="WP_148756435.1">
    <property type="nucleotide sequence ID" value="NZ_VSSR01000109.1"/>
</dbReference>
<comment type="caution">
    <text evidence="1">The sequence shown here is derived from an EMBL/GenBank/DDBJ whole genome shotgun (WGS) entry which is preliminary data.</text>
</comment>
<keyword evidence="2" id="KW-1185">Reference proteome</keyword>
<name>A0A5S4VUU0_9BRAD</name>
<accession>A0A5S4VUU0</accession>
<dbReference type="Pfam" id="PF09957">
    <property type="entry name" value="VapB_antitoxin"/>
    <property type="match status" value="1"/>
</dbReference>
<proteinExistence type="predicted"/>
<organism evidence="1 2">
    <name type="scientific">Bradyrhizobium cytisi</name>
    <dbReference type="NCBI Taxonomy" id="515489"/>
    <lineage>
        <taxon>Bacteria</taxon>
        <taxon>Pseudomonadati</taxon>
        <taxon>Pseudomonadota</taxon>
        <taxon>Alphaproteobacteria</taxon>
        <taxon>Hyphomicrobiales</taxon>
        <taxon>Nitrobacteraceae</taxon>
        <taxon>Bradyrhizobium</taxon>
    </lineage>
</organism>
<evidence type="ECO:0000313" key="2">
    <source>
        <dbReference type="Proteomes" id="UP000324853"/>
    </source>
</evidence>
<dbReference type="Proteomes" id="UP000324853">
    <property type="component" value="Unassembled WGS sequence"/>
</dbReference>
<sequence>MIATISIDDELFAQARQFVGVAETSAVVEQALRAFVQMKAARRLARAGGTQSDAHASPRRRP</sequence>
<dbReference type="EMBL" id="VSSR01000109">
    <property type="protein sequence ID" value="TYL71396.1"/>
    <property type="molecule type" value="Genomic_DNA"/>
</dbReference>
<reference evidence="1 2" key="1">
    <citation type="submission" date="2019-08" db="EMBL/GenBank/DDBJ databases">
        <title>Bradyrhizobium hipponensis sp. nov., a rhizobium isolated from a Lupinus angustifolius root nodule in Tunisia.</title>
        <authorList>
            <person name="Off K."/>
            <person name="Rejili M."/>
            <person name="Mars M."/>
            <person name="Brachmann A."/>
            <person name="Marin M."/>
        </authorList>
    </citation>
    <scope>NUCLEOTIDE SEQUENCE [LARGE SCALE GENOMIC DNA]</scope>
    <source>
        <strain evidence="1 2">CTAW11</strain>
    </source>
</reference>
<gene>
    <name evidence="1" type="ORF">FXB38_40280</name>
</gene>
<evidence type="ECO:0000313" key="1">
    <source>
        <dbReference type="EMBL" id="TYL71396.1"/>
    </source>
</evidence>